<evidence type="ECO:0000256" key="1">
    <source>
        <dbReference type="SAM" id="MobiDB-lite"/>
    </source>
</evidence>
<sequence length="440" mass="45782">MARSPITLAASVTSALPRADVVGAAELTEGTGGRYDSALVTLQDGRRVVVRIPVDADADAELVAEARALRALTAGVRSLLPFGIPSALGTTTVDRFTALVQEYVAGYRVDAAHIPAGRGAAWSLGAAIARVHALPAAVVTDAALPARTSAEVRADAEKLLDRAEATGSLPFGLLRRWSTALGSDRLWRFETTVTLGGVDPASFVFRDTDAGPTVTGLLAWHGLGIGDPAQDLRWLASAPEARDDVLAAYADASRSTPDSALAARARLYAELEFARWLAHGHEVGATRIVDDAVALLTSLDEGVRDEPLLSESSAGVDDALEILGRTPSTTAGAGDTSMQTDTYDPAMLAAYIADDQTAEQADIETIPIDLSDWTPDGFSADRRPGESASAEDAAGAPTDGSDSRVTDRDGGAGAAVGPEHDDPEHAEAARNALRRWAGSD</sequence>
<keyword evidence="3" id="KW-0808">Transferase</keyword>
<proteinExistence type="predicted"/>
<dbReference type="AlphaFoldDB" id="A0A5J5IQJ0"/>
<protein>
    <submittedName>
        <fullName evidence="3">Phosphotransferase</fullName>
    </submittedName>
</protein>
<evidence type="ECO:0000313" key="3">
    <source>
        <dbReference type="EMBL" id="KAA9086695.1"/>
    </source>
</evidence>
<feature type="compositionally biased region" description="Low complexity" evidence="1">
    <location>
        <begin position="386"/>
        <end position="399"/>
    </location>
</feature>
<organism evidence="3 4">
    <name type="scientific">Microbacterium radiodurans</name>
    <dbReference type="NCBI Taxonomy" id="661398"/>
    <lineage>
        <taxon>Bacteria</taxon>
        <taxon>Bacillati</taxon>
        <taxon>Actinomycetota</taxon>
        <taxon>Actinomycetes</taxon>
        <taxon>Micrococcales</taxon>
        <taxon>Microbacteriaceae</taxon>
        <taxon>Microbacterium</taxon>
    </lineage>
</organism>
<name>A0A5J5IQJ0_9MICO</name>
<evidence type="ECO:0000259" key="2">
    <source>
        <dbReference type="Pfam" id="PF01636"/>
    </source>
</evidence>
<dbReference type="Gene3D" id="3.90.1200.10">
    <property type="match status" value="1"/>
</dbReference>
<dbReference type="GO" id="GO:0016740">
    <property type="term" value="F:transferase activity"/>
    <property type="evidence" value="ECO:0007669"/>
    <property type="project" value="UniProtKB-KW"/>
</dbReference>
<keyword evidence="4" id="KW-1185">Reference proteome</keyword>
<dbReference type="OrthoDB" id="3239865at2"/>
<reference evidence="4" key="1">
    <citation type="submission" date="2019-09" db="EMBL/GenBank/DDBJ databases">
        <title>Mumia zhuanghuii sp. nov. isolated from the intestinal contents of plateau pika (Ochotona curzoniae) in the Qinghai-Tibet plateau of China.</title>
        <authorList>
            <person name="Tian Z."/>
        </authorList>
    </citation>
    <scope>NUCLEOTIDE SEQUENCE [LARGE SCALE GENOMIC DNA]</scope>
    <source>
        <strain evidence="4">DSM 25564</strain>
    </source>
</reference>
<feature type="region of interest" description="Disordered" evidence="1">
    <location>
        <begin position="367"/>
        <end position="440"/>
    </location>
</feature>
<dbReference type="InterPro" id="IPR002575">
    <property type="entry name" value="Aminoglycoside_PTrfase"/>
</dbReference>
<gene>
    <name evidence="3" type="ORF">F6B42_06725</name>
</gene>
<feature type="compositionally biased region" description="Basic and acidic residues" evidence="1">
    <location>
        <begin position="418"/>
        <end position="428"/>
    </location>
</feature>
<feature type="domain" description="Aminoglycoside phosphotransferase" evidence="2">
    <location>
        <begin position="39"/>
        <end position="256"/>
    </location>
</feature>
<dbReference type="RefSeq" id="WP_150418867.1">
    <property type="nucleotide sequence ID" value="NZ_VYRZ01000002.1"/>
</dbReference>
<dbReference type="EMBL" id="VYRZ01000002">
    <property type="protein sequence ID" value="KAA9086695.1"/>
    <property type="molecule type" value="Genomic_DNA"/>
</dbReference>
<dbReference type="Pfam" id="PF01636">
    <property type="entry name" value="APH"/>
    <property type="match status" value="1"/>
</dbReference>
<dbReference type="Proteomes" id="UP000327039">
    <property type="component" value="Unassembled WGS sequence"/>
</dbReference>
<dbReference type="SUPFAM" id="SSF56112">
    <property type="entry name" value="Protein kinase-like (PK-like)"/>
    <property type="match status" value="1"/>
</dbReference>
<feature type="compositionally biased region" description="Basic and acidic residues" evidence="1">
    <location>
        <begin position="401"/>
        <end position="410"/>
    </location>
</feature>
<comment type="caution">
    <text evidence="3">The sequence shown here is derived from an EMBL/GenBank/DDBJ whole genome shotgun (WGS) entry which is preliminary data.</text>
</comment>
<accession>A0A5J5IQJ0</accession>
<dbReference type="InterPro" id="IPR011009">
    <property type="entry name" value="Kinase-like_dom_sf"/>
</dbReference>
<evidence type="ECO:0000313" key="4">
    <source>
        <dbReference type="Proteomes" id="UP000327039"/>
    </source>
</evidence>